<reference evidence="3" key="1">
    <citation type="journal article" date="2019" name="Int. J. Syst. Evol. Microbiol.">
        <title>The Global Catalogue of Microorganisms (GCM) 10K type strain sequencing project: providing services to taxonomists for standard genome sequencing and annotation.</title>
        <authorList>
            <consortium name="The Broad Institute Genomics Platform"/>
            <consortium name="The Broad Institute Genome Sequencing Center for Infectious Disease"/>
            <person name="Wu L."/>
            <person name="Ma J."/>
        </authorList>
    </citation>
    <scope>NUCLEOTIDE SEQUENCE [LARGE SCALE GENOMIC DNA]</scope>
    <source>
        <strain evidence="3">CCUG 61889</strain>
    </source>
</reference>
<comment type="caution">
    <text evidence="2">The sequence shown here is derived from an EMBL/GenBank/DDBJ whole genome shotgun (WGS) entry which is preliminary data.</text>
</comment>
<organism evidence="2 3">
    <name type="scientific">Bacillus songklensis</name>
    <dbReference type="NCBI Taxonomy" id="1069116"/>
    <lineage>
        <taxon>Bacteria</taxon>
        <taxon>Bacillati</taxon>
        <taxon>Bacillota</taxon>
        <taxon>Bacilli</taxon>
        <taxon>Bacillales</taxon>
        <taxon>Bacillaceae</taxon>
        <taxon>Bacillus</taxon>
    </lineage>
</organism>
<name>A0ABV8B2G3_9BACI</name>
<dbReference type="NCBIfam" id="NF041259">
    <property type="entry name" value="mono_DmmA_fam"/>
    <property type="match status" value="1"/>
</dbReference>
<protein>
    <submittedName>
        <fullName evidence="2">Dimethylamine monooxygenase subunit DmmA family protein</fullName>
    </submittedName>
</protein>
<keyword evidence="3" id="KW-1185">Reference proteome</keyword>
<accession>A0ABV8B2G3</accession>
<proteinExistence type="predicted"/>
<dbReference type="Pfam" id="PF22289">
    <property type="entry name" value="DmmA-like_C"/>
    <property type="match status" value="1"/>
</dbReference>
<gene>
    <name evidence="2" type="ORF">ACFOU2_13580</name>
</gene>
<evidence type="ECO:0000313" key="2">
    <source>
        <dbReference type="EMBL" id="MFC3884478.1"/>
    </source>
</evidence>
<evidence type="ECO:0000259" key="1">
    <source>
        <dbReference type="Pfam" id="PF22289"/>
    </source>
</evidence>
<dbReference type="InterPro" id="IPR048037">
    <property type="entry name" value="DmmA-like_C"/>
</dbReference>
<dbReference type="RefSeq" id="WP_377915953.1">
    <property type="nucleotide sequence ID" value="NZ_JBHRZT010000052.1"/>
</dbReference>
<evidence type="ECO:0000313" key="3">
    <source>
        <dbReference type="Proteomes" id="UP001595752"/>
    </source>
</evidence>
<keyword evidence="2" id="KW-0503">Monooxygenase</keyword>
<feature type="domain" description="Dimethylamine monooxygenase subunit DmmA-like C-terminal" evidence="1">
    <location>
        <begin position="120"/>
        <end position="171"/>
    </location>
</feature>
<dbReference type="EMBL" id="JBHRZT010000052">
    <property type="protein sequence ID" value="MFC3884478.1"/>
    <property type="molecule type" value="Genomic_DNA"/>
</dbReference>
<sequence>MNKEGLNQESNLIQKATFISGKRKYLFCADQKGMSILTPIIERVIEEKLSFELLFMGENHEKELPPADLSKWLSQQKMGSYLYLAGPWNMLKSIKRLAEEIGFSDEEAQFVGYGVQQMNVFCCRCHGITEMEIQETSQQEKKIKPEIMCRHCDLLLVVSDHYSSLRDAYLGYVAKL</sequence>
<dbReference type="GO" id="GO:0004497">
    <property type="term" value="F:monooxygenase activity"/>
    <property type="evidence" value="ECO:0007669"/>
    <property type="project" value="UniProtKB-KW"/>
</dbReference>
<keyword evidence="2" id="KW-0560">Oxidoreductase</keyword>
<dbReference type="Proteomes" id="UP001595752">
    <property type="component" value="Unassembled WGS sequence"/>
</dbReference>